<organism evidence="1 2">
    <name type="scientific">Pedobacter montanisoli</name>
    <dbReference type="NCBI Taxonomy" id="2923277"/>
    <lineage>
        <taxon>Bacteria</taxon>
        <taxon>Pseudomonadati</taxon>
        <taxon>Bacteroidota</taxon>
        <taxon>Sphingobacteriia</taxon>
        <taxon>Sphingobacteriales</taxon>
        <taxon>Sphingobacteriaceae</taxon>
        <taxon>Pedobacter</taxon>
    </lineage>
</organism>
<evidence type="ECO:0000313" key="2">
    <source>
        <dbReference type="Proteomes" id="UP001165460"/>
    </source>
</evidence>
<dbReference type="Proteomes" id="UP001165460">
    <property type="component" value="Unassembled WGS sequence"/>
</dbReference>
<accession>A0ABS9ZYR6</accession>
<sequence>MIVVRKIVALLLLTGILANCFNYAIVSTSYQLNKEYIASVLCTNKDKPELHCDGKCFLDIKLKELEQKNKQEQENLKKLVETVIPEYAEVILPLYEQPVSSSIPFYLQQKPIAKVNAVFHPPKLA</sequence>
<dbReference type="EMBL" id="JALGBH010000002">
    <property type="protein sequence ID" value="MCJ0743445.1"/>
    <property type="molecule type" value="Genomic_DNA"/>
</dbReference>
<dbReference type="RefSeq" id="WP_243362627.1">
    <property type="nucleotide sequence ID" value="NZ_JALGBH010000002.1"/>
</dbReference>
<protein>
    <submittedName>
        <fullName evidence="1">Uncharacterized protein</fullName>
    </submittedName>
</protein>
<evidence type="ECO:0000313" key="1">
    <source>
        <dbReference type="EMBL" id="MCJ0743445.1"/>
    </source>
</evidence>
<gene>
    <name evidence="1" type="ORF">MMF97_12025</name>
</gene>
<keyword evidence="2" id="KW-1185">Reference proteome</keyword>
<reference evidence="1" key="1">
    <citation type="submission" date="2022-03" db="EMBL/GenBank/DDBJ databases">
        <authorList>
            <person name="Woo C.Y."/>
        </authorList>
    </citation>
    <scope>NUCLEOTIDE SEQUENCE</scope>
    <source>
        <strain evidence="1">CYS-01</strain>
    </source>
</reference>
<comment type="caution">
    <text evidence="1">The sequence shown here is derived from an EMBL/GenBank/DDBJ whole genome shotgun (WGS) entry which is preliminary data.</text>
</comment>
<proteinExistence type="predicted"/>
<name>A0ABS9ZYR6_9SPHI</name>